<dbReference type="Gene3D" id="1.25.40.10">
    <property type="entry name" value="Tetratricopeptide repeat domain"/>
    <property type="match status" value="1"/>
</dbReference>
<evidence type="ECO:0000313" key="1">
    <source>
        <dbReference type="EMBL" id="GAA5190199.1"/>
    </source>
</evidence>
<reference evidence="2" key="1">
    <citation type="journal article" date="2019" name="Int. J. Syst. Evol. Microbiol.">
        <title>The Global Catalogue of Microorganisms (GCM) 10K type strain sequencing project: providing services to taxonomists for standard genome sequencing and annotation.</title>
        <authorList>
            <consortium name="The Broad Institute Genomics Platform"/>
            <consortium name="The Broad Institute Genome Sequencing Center for Infectious Disease"/>
            <person name="Wu L."/>
            <person name="Ma J."/>
        </authorList>
    </citation>
    <scope>NUCLEOTIDE SEQUENCE [LARGE SCALE GENOMIC DNA]</scope>
    <source>
        <strain evidence="2">JCM 18720</strain>
    </source>
</reference>
<protein>
    <submittedName>
        <fullName evidence="1">DUF924 family protein</fullName>
    </submittedName>
</protein>
<dbReference type="InterPro" id="IPR011990">
    <property type="entry name" value="TPR-like_helical_dom_sf"/>
</dbReference>
<keyword evidence="2" id="KW-1185">Reference proteome</keyword>
<dbReference type="Pfam" id="PF06041">
    <property type="entry name" value="DUF924"/>
    <property type="match status" value="1"/>
</dbReference>
<proteinExistence type="predicted"/>
<comment type="caution">
    <text evidence="1">The sequence shown here is derived from an EMBL/GenBank/DDBJ whole genome shotgun (WGS) entry which is preliminary data.</text>
</comment>
<organism evidence="1 2">
    <name type="scientific">Ferrimonas gelatinilytica</name>
    <dbReference type="NCBI Taxonomy" id="1255257"/>
    <lineage>
        <taxon>Bacteria</taxon>
        <taxon>Pseudomonadati</taxon>
        <taxon>Pseudomonadota</taxon>
        <taxon>Gammaproteobacteria</taxon>
        <taxon>Alteromonadales</taxon>
        <taxon>Ferrimonadaceae</taxon>
        <taxon>Ferrimonas</taxon>
    </lineage>
</organism>
<dbReference type="Gene3D" id="1.20.58.320">
    <property type="entry name" value="TPR-like"/>
    <property type="match status" value="1"/>
</dbReference>
<dbReference type="SUPFAM" id="SSF48452">
    <property type="entry name" value="TPR-like"/>
    <property type="match status" value="1"/>
</dbReference>
<dbReference type="RefSeq" id="WP_345316359.1">
    <property type="nucleotide sequence ID" value="NZ_BAABLF010000008.1"/>
</dbReference>
<sequence>MNKDDVLDYWFGELDADGLPTSSREKLWFGASPAMDAEIRERFAALHQQAADGELEHWTETPLGRLALILLLDQFSRNLFRGQAQAFAYDEKALALCKEGIKKEEDRQLAVAHRLFFYMPLQHSEQLEVQRLGERLLAQWQASLSGAARDRVAEGLRFQQAHLEIIDSFGRFPHRNAALGRESSEDEARYLAKNAPRFGQ</sequence>
<gene>
    <name evidence="1" type="ORF">GCM10025772_14250</name>
</gene>
<evidence type="ECO:0000313" key="2">
    <source>
        <dbReference type="Proteomes" id="UP001501600"/>
    </source>
</evidence>
<dbReference type="EMBL" id="BAABLF010000008">
    <property type="protein sequence ID" value="GAA5190199.1"/>
    <property type="molecule type" value="Genomic_DNA"/>
</dbReference>
<dbReference type="InterPro" id="IPR010323">
    <property type="entry name" value="DUF924"/>
</dbReference>
<dbReference type="Proteomes" id="UP001501600">
    <property type="component" value="Unassembled WGS sequence"/>
</dbReference>
<name>A0ABP9S1D9_9GAMM</name>
<accession>A0ABP9S1D9</accession>